<feature type="region of interest" description="Disordered" evidence="1">
    <location>
        <begin position="564"/>
        <end position="590"/>
    </location>
</feature>
<dbReference type="OrthoDB" id="9990168at2759"/>
<feature type="compositionally biased region" description="Basic and acidic residues" evidence="1">
    <location>
        <begin position="43"/>
        <end position="62"/>
    </location>
</feature>
<dbReference type="Proteomes" id="UP000681722">
    <property type="component" value="Unassembled WGS sequence"/>
</dbReference>
<gene>
    <name evidence="3" type="ORF">GPM918_LOCUS10225</name>
    <name evidence="2" type="ORF">OVA965_LOCUS1551</name>
    <name evidence="5" type="ORF">SRO942_LOCUS10226</name>
    <name evidence="4" type="ORF">TMI583_LOCUS1551</name>
</gene>
<feature type="compositionally biased region" description="Basic residues" evidence="1">
    <location>
        <begin position="572"/>
        <end position="581"/>
    </location>
</feature>
<evidence type="ECO:0000313" key="2">
    <source>
        <dbReference type="EMBL" id="CAF0742903.1"/>
    </source>
</evidence>
<keyword evidence="6" id="KW-1185">Reference proteome</keyword>
<reference evidence="3" key="1">
    <citation type="submission" date="2021-02" db="EMBL/GenBank/DDBJ databases">
        <authorList>
            <person name="Nowell W R."/>
        </authorList>
    </citation>
    <scope>NUCLEOTIDE SEQUENCE</scope>
</reference>
<accession>A0A814BVT7</accession>
<name>A0A814BVT7_9BILA</name>
<evidence type="ECO:0000313" key="6">
    <source>
        <dbReference type="Proteomes" id="UP000663829"/>
    </source>
</evidence>
<evidence type="ECO:0000313" key="3">
    <source>
        <dbReference type="EMBL" id="CAF0931818.1"/>
    </source>
</evidence>
<dbReference type="EMBL" id="CAJOBA010000291">
    <property type="protein sequence ID" value="CAF3520584.1"/>
    <property type="molecule type" value="Genomic_DNA"/>
</dbReference>
<dbReference type="EMBL" id="CAJOBC010001992">
    <property type="protein sequence ID" value="CAF3709680.1"/>
    <property type="molecule type" value="Genomic_DNA"/>
</dbReference>
<dbReference type="AlphaFoldDB" id="A0A814BVT7"/>
<evidence type="ECO:0000256" key="1">
    <source>
        <dbReference type="SAM" id="MobiDB-lite"/>
    </source>
</evidence>
<evidence type="ECO:0000313" key="4">
    <source>
        <dbReference type="EMBL" id="CAF3520584.1"/>
    </source>
</evidence>
<sequence length="646" mass="73829">MPSAAAHIDKEIWLSTTSTSLKRLENVKPITVRCMHQLDEAKQSEIVQEKSENENEKSKDEQPTAAMITIVPSSKKQQYLKRRPSSVMSNPKLEQKKLTNRPQSASKLNFIDDMVTKPPTTLLVRHLAILPSSKQQQINHLPTAKRVNLSDTFTKADVPPPTPNVGLSFDTPIVNSNVQNIFIDMTQCMIAPRSSLETTVIIDEDTNHINIDENDDEFQNVDNLNNTNSTTCELIDHAKVLPQFQLIDRKPRSLINNRFAASDKSKLQCLSEAHVQSDYARDKISNLSKVTVCYGDENAISKNQQYAREFYQQLVKIKQDPAFKIESLPLSIPTKIEQKLNELENDNVNSEQNQIDEQKKSALKVTKTLEFINGEVKEKTEKIDLRVKSAPTKTSGRIIKEKTDDDIFHQKQFLLKLKEQPQRIMSAPPPQQTLSSTKIVKTRMNTNKKLPNNSNCENCVTKKPLVKTKPITTKQTTTYCRQRSASVQLDVPKTKSPTENHIAKDVINIHINGPEITLLPADEQTVQEMYHKLQQLQPDGVCVELNTLRRALYPPTVQNCLITNHNEEKSSVKRPPKHPPKRWTNADDELSNKYEVKLQNSQNGNCEEKSKRDEIERKKLENLDQIYQQVKKHAEINYSYYTRTNK</sequence>
<protein>
    <submittedName>
        <fullName evidence="3">Uncharacterized protein</fullName>
    </submittedName>
</protein>
<proteinExistence type="predicted"/>
<dbReference type="EMBL" id="CAJNOK010000291">
    <property type="protein sequence ID" value="CAF0742903.1"/>
    <property type="molecule type" value="Genomic_DNA"/>
</dbReference>
<dbReference type="Proteomes" id="UP000682733">
    <property type="component" value="Unassembled WGS sequence"/>
</dbReference>
<dbReference type="EMBL" id="CAJNOQ010001992">
    <property type="protein sequence ID" value="CAF0931818.1"/>
    <property type="molecule type" value="Genomic_DNA"/>
</dbReference>
<organism evidence="3 6">
    <name type="scientific">Didymodactylos carnosus</name>
    <dbReference type="NCBI Taxonomy" id="1234261"/>
    <lineage>
        <taxon>Eukaryota</taxon>
        <taxon>Metazoa</taxon>
        <taxon>Spiralia</taxon>
        <taxon>Gnathifera</taxon>
        <taxon>Rotifera</taxon>
        <taxon>Eurotatoria</taxon>
        <taxon>Bdelloidea</taxon>
        <taxon>Philodinida</taxon>
        <taxon>Philodinidae</taxon>
        <taxon>Didymodactylos</taxon>
    </lineage>
</organism>
<feature type="region of interest" description="Disordered" evidence="1">
    <location>
        <begin position="43"/>
        <end position="101"/>
    </location>
</feature>
<dbReference type="Proteomes" id="UP000677228">
    <property type="component" value="Unassembled WGS sequence"/>
</dbReference>
<evidence type="ECO:0000313" key="5">
    <source>
        <dbReference type="EMBL" id="CAF3709680.1"/>
    </source>
</evidence>
<dbReference type="Proteomes" id="UP000663829">
    <property type="component" value="Unassembled WGS sequence"/>
</dbReference>
<comment type="caution">
    <text evidence="3">The sequence shown here is derived from an EMBL/GenBank/DDBJ whole genome shotgun (WGS) entry which is preliminary data.</text>
</comment>